<dbReference type="AlphaFoldDB" id="L2GTU9"/>
<keyword evidence="5 7" id="KW-0508">mRNA splicing</keyword>
<evidence type="ECO:0000256" key="5">
    <source>
        <dbReference type="ARBA" id="ARBA00023187"/>
    </source>
</evidence>
<gene>
    <name evidence="8" type="ORF">VCUG_02012</name>
</gene>
<comment type="similarity">
    <text evidence="2 7">Belongs to the PRP38 family.</text>
</comment>
<dbReference type="HOGENOM" id="CLU_1618990_0_0_1"/>
<evidence type="ECO:0000256" key="4">
    <source>
        <dbReference type="ARBA" id="ARBA00022728"/>
    </source>
</evidence>
<dbReference type="Proteomes" id="UP000011081">
    <property type="component" value="Unassembled WGS sequence"/>
</dbReference>
<evidence type="ECO:0000313" key="9">
    <source>
        <dbReference type="Proteomes" id="UP000011081"/>
    </source>
</evidence>
<proteinExistence type="inferred from homology"/>
<comment type="subcellular location">
    <subcellularLocation>
        <location evidence="1 7">Nucleus</location>
    </subcellularLocation>
</comment>
<evidence type="ECO:0000256" key="7">
    <source>
        <dbReference type="RuleBase" id="RU367025"/>
    </source>
</evidence>
<keyword evidence="4 7" id="KW-0747">Spliceosome</keyword>
<protein>
    <recommendedName>
        <fullName evidence="7">Pre-mRNA-splicing factor 38</fullName>
    </recommendedName>
</protein>
<dbReference type="VEuPathDB" id="MicrosporidiaDB:VCUG_02012"/>
<name>L2GTU9_VAVCU</name>
<reference evidence="9" key="1">
    <citation type="submission" date="2011-03" db="EMBL/GenBank/DDBJ databases">
        <title>The genome sequence of Vavraia culicis strain floridensis.</title>
        <authorList>
            <consortium name="The Broad Institute Genome Sequencing Platform"/>
            <person name="Cuomo C."/>
            <person name="Becnel J."/>
            <person name="Sanscrainte N."/>
            <person name="Young S.K."/>
            <person name="Zeng Q."/>
            <person name="Gargeya S."/>
            <person name="Fitzgerald M."/>
            <person name="Haas B."/>
            <person name="Abouelleil A."/>
            <person name="Alvarado L."/>
            <person name="Arachchi H.M."/>
            <person name="Berlin A."/>
            <person name="Chapman S.B."/>
            <person name="Gearin G."/>
            <person name="Goldberg J."/>
            <person name="Griggs A."/>
            <person name="Gujja S."/>
            <person name="Hansen M."/>
            <person name="Heiman D."/>
            <person name="Howarth C."/>
            <person name="Larimer J."/>
            <person name="Lui A."/>
            <person name="MacDonald P.J.P."/>
            <person name="McCowen C."/>
            <person name="Montmayeur A."/>
            <person name="Murphy C."/>
            <person name="Neiman D."/>
            <person name="Pearson M."/>
            <person name="Priest M."/>
            <person name="Roberts A."/>
            <person name="Saif S."/>
            <person name="Shea T."/>
            <person name="Sisk P."/>
            <person name="Stolte C."/>
            <person name="Sykes S."/>
            <person name="Wortman J."/>
            <person name="Nusbaum C."/>
            <person name="Birren B."/>
        </authorList>
    </citation>
    <scope>NUCLEOTIDE SEQUENCE [LARGE SCALE GENOMIC DNA]</scope>
    <source>
        <strain evidence="9">floridensis</strain>
    </source>
</reference>
<dbReference type="EMBL" id="GL877442">
    <property type="protein sequence ID" value="ELA46520.1"/>
    <property type="molecule type" value="Genomic_DNA"/>
</dbReference>
<keyword evidence="6 7" id="KW-0539">Nucleus</keyword>
<dbReference type="Pfam" id="PF03371">
    <property type="entry name" value="PRP38"/>
    <property type="match status" value="1"/>
</dbReference>
<organism evidence="8 9">
    <name type="scientific">Vavraia culicis (isolate floridensis)</name>
    <name type="common">Microsporidian parasite</name>
    <dbReference type="NCBI Taxonomy" id="948595"/>
    <lineage>
        <taxon>Eukaryota</taxon>
        <taxon>Fungi</taxon>
        <taxon>Fungi incertae sedis</taxon>
        <taxon>Microsporidia</taxon>
        <taxon>Pleistophoridae</taxon>
        <taxon>Vavraia</taxon>
    </lineage>
</organism>
<evidence type="ECO:0000256" key="1">
    <source>
        <dbReference type="ARBA" id="ARBA00004123"/>
    </source>
</evidence>
<dbReference type="OrthoDB" id="190958at2759"/>
<dbReference type="InParanoid" id="L2GTU9"/>
<dbReference type="GO" id="GO:0005681">
    <property type="term" value="C:spliceosomal complex"/>
    <property type="evidence" value="ECO:0007669"/>
    <property type="project" value="UniProtKB-KW"/>
</dbReference>
<dbReference type="OMA" id="EHYTITI"/>
<keyword evidence="3 7" id="KW-0507">mRNA processing</keyword>
<dbReference type="InterPro" id="IPR005037">
    <property type="entry name" value="PRP38"/>
</dbReference>
<accession>L2GTU9</accession>
<evidence type="ECO:0000313" key="8">
    <source>
        <dbReference type="EMBL" id="ELA46520.1"/>
    </source>
</evidence>
<sequence length="152" mass="17955">MLIYRLFSNPIKEKIFKSPYFKEIRTYDLNQTITEAQQLSSIGSLVYGSPHQFICLLQKLESLNIGDSIILEKYHEALKGDNSSFVMFFVFYIRMTVRMKGDFEEIRRNLCSDESLINIIDENNEHYTITIKEMLNMLKNDRYVLGIFMKNV</sequence>
<dbReference type="RefSeq" id="XP_008075026.1">
    <property type="nucleotide sequence ID" value="XM_008076835.1"/>
</dbReference>
<evidence type="ECO:0000256" key="6">
    <source>
        <dbReference type="ARBA" id="ARBA00023242"/>
    </source>
</evidence>
<evidence type="ECO:0000256" key="2">
    <source>
        <dbReference type="ARBA" id="ARBA00006164"/>
    </source>
</evidence>
<keyword evidence="9" id="KW-1185">Reference proteome</keyword>
<comment type="function">
    <text evidence="7">Required for pre-mRNA splicing.</text>
</comment>
<evidence type="ECO:0000256" key="3">
    <source>
        <dbReference type="ARBA" id="ARBA00022664"/>
    </source>
</evidence>
<dbReference type="GO" id="GO:0000398">
    <property type="term" value="P:mRNA splicing, via spliceosome"/>
    <property type="evidence" value="ECO:0007669"/>
    <property type="project" value="UniProtKB-UniRule"/>
</dbReference>
<dbReference type="GeneID" id="19879881"/>